<feature type="domain" description="Spore germination protein N-terminal" evidence="9">
    <location>
        <begin position="2"/>
        <end position="176"/>
    </location>
</feature>
<keyword evidence="6" id="KW-0564">Palmitate</keyword>
<evidence type="ECO:0000259" key="9">
    <source>
        <dbReference type="Pfam" id="PF25198"/>
    </source>
</evidence>
<feature type="domain" description="Spore germination GerAC-like C-terminal" evidence="8">
    <location>
        <begin position="190"/>
        <end position="358"/>
    </location>
</feature>
<keyword evidence="5" id="KW-0472">Membrane</keyword>
<dbReference type="Gene3D" id="3.30.300.210">
    <property type="entry name" value="Nutrient germinant receptor protein C, domain 3"/>
    <property type="match status" value="1"/>
</dbReference>
<sequence length="367" mass="41172">MELDTYAFVQGIAIDLAEDGKNIDLTIQFYKPTSVGKGQAGGPSGQSLINIKTKDITVFEAIRDMTIHFGRKAQWSHMRVLIIGEEIAKKRNIGEIVDFFARDHEPRSTVSVMIGKDRADLYLKKGKPFIESTMGQQLRESERMAYEYTGKSLKTSFLDLMMELKGETGVAAIPYLYFDPKNKPATSPVTGLALMKKGKLISTISSKKIESLLILMDKYRFGIIQLACPGESKKKMKKVEAIEVESAKTKLDVKIKGDSAAVHVSTKIKGYSGELVCTTLITPEDVAKYNERVKKLIERDLKSTVAYFQEQKLDVIGIGNRVYRQDPAQWKRWKPNWEERFASIPFTFEVEVSVINTGANLGIPVAK</sequence>
<protein>
    <submittedName>
        <fullName evidence="10">Ger(X)C family spore germination protein</fullName>
    </submittedName>
</protein>
<dbReference type="EMBL" id="WHOC01000175">
    <property type="protein sequence ID" value="NOU90596.1"/>
    <property type="molecule type" value="Genomic_DNA"/>
</dbReference>
<comment type="similarity">
    <text evidence="2">Belongs to the GerABKC lipoprotein family.</text>
</comment>
<dbReference type="Pfam" id="PF05504">
    <property type="entry name" value="Spore_GerAC"/>
    <property type="match status" value="1"/>
</dbReference>
<dbReference type="Proteomes" id="UP000658690">
    <property type="component" value="Unassembled WGS sequence"/>
</dbReference>
<evidence type="ECO:0000256" key="3">
    <source>
        <dbReference type="ARBA" id="ARBA00022544"/>
    </source>
</evidence>
<dbReference type="InterPro" id="IPR038501">
    <property type="entry name" value="Spore_GerAC_C_sf"/>
</dbReference>
<keyword evidence="3" id="KW-0309">Germination</keyword>
<dbReference type="NCBIfam" id="TIGR02887">
    <property type="entry name" value="spore_ger_x_C"/>
    <property type="match status" value="1"/>
</dbReference>
<dbReference type="PANTHER" id="PTHR35789">
    <property type="entry name" value="SPORE GERMINATION PROTEIN B3"/>
    <property type="match status" value="1"/>
</dbReference>
<evidence type="ECO:0000256" key="2">
    <source>
        <dbReference type="ARBA" id="ARBA00007886"/>
    </source>
</evidence>
<evidence type="ECO:0000259" key="8">
    <source>
        <dbReference type="Pfam" id="PF05504"/>
    </source>
</evidence>
<evidence type="ECO:0000313" key="10">
    <source>
        <dbReference type="EMBL" id="NOU90596.1"/>
    </source>
</evidence>
<organism evidence="10 11">
    <name type="scientific">Paenibacillus germinis</name>
    <dbReference type="NCBI Taxonomy" id="2654979"/>
    <lineage>
        <taxon>Bacteria</taxon>
        <taxon>Bacillati</taxon>
        <taxon>Bacillota</taxon>
        <taxon>Bacilli</taxon>
        <taxon>Bacillales</taxon>
        <taxon>Paenibacillaceae</taxon>
        <taxon>Paenibacillus</taxon>
    </lineage>
</organism>
<dbReference type="InterPro" id="IPR046953">
    <property type="entry name" value="Spore_GerAC-like_C"/>
</dbReference>
<dbReference type="InterPro" id="IPR057336">
    <property type="entry name" value="GerAC_N"/>
</dbReference>
<evidence type="ECO:0000256" key="1">
    <source>
        <dbReference type="ARBA" id="ARBA00004635"/>
    </source>
</evidence>
<keyword evidence="7" id="KW-0449">Lipoprotein</keyword>
<evidence type="ECO:0000313" key="11">
    <source>
        <dbReference type="Proteomes" id="UP000658690"/>
    </source>
</evidence>
<dbReference type="InterPro" id="IPR008844">
    <property type="entry name" value="Spore_GerAC-like"/>
</dbReference>
<comment type="caution">
    <text evidence="10">The sequence shown here is derived from an EMBL/GenBank/DDBJ whole genome shotgun (WGS) entry which is preliminary data.</text>
</comment>
<name>A0ABX1ZB88_9BACL</name>
<gene>
    <name evidence="10" type="ORF">GC102_33435</name>
</gene>
<accession>A0ABX1ZB88</accession>
<evidence type="ECO:0000256" key="7">
    <source>
        <dbReference type="ARBA" id="ARBA00023288"/>
    </source>
</evidence>
<evidence type="ECO:0000256" key="6">
    <source>
        <dbReference type="ARBA" id="ARBA00023139"/>
    </source>
</evidence>
<reference evidence="10 11" key="1">
    <citation type="submission" date="2019-10" db="EMBL/GenBank/DDBJ databases">
        <title>Description of Paenibacillus choica sp. nov.</title>
        <authorList>
            <person name="Carlier A."/>
            <person name="Qi S."/>
        </authorList>
    </citation>
    <scope>NUCLEOTIDE SEQUENCE [LARGE SCALE GENOMIC DNA]</scope>
    <source>
        <strain evidence="10 11">LMG 31460</strain>
    </source>
</reference>
<dbReference type="Gene3D" id="6.20.190.10">
    <property type="entry name" value="Nutrient germinant receptor protein C, domain 1"/>
    <property type="match status" value="1"/>
</dbReference>
<evidence type="ECO:0000256" key="4">
    <source>
        <dbReference type="ARBA" id="ARBA00022729"/>
    </source>
</evidence>
<keyword evidence="4" id="KW-0732">Signal</keyword>
<proteinExistence type="inferred from homology"/>
<evidence type="ECO:0000256" key="5">
    <source>
        <dbReference type="ARBA" id="ARBA00023136"/>
    </source>
</evidence>
<comment type="subcellular location">
    <subcellularLocation>
        <location evidence="1">Membrane</location>
        <topology evidence="1">Lipid-anchor</topology>
    </subcellularLocation>
</comment>
<dbReference type="PANTHER" id="PTHR35789:SF1">
    <property type="entry name" value="SPORE GERMINATION PROTEIN B3"/>
    <property type="match status" value="1"/>
</dbReference>
<keyword evidence="11" id="KW-1185">Reference proteome</keyword>
<dbReference type="Pfam" id="PF25198">
    <property type="entry name" value="Spore_GerAC_N"/>
    <property type="match status" value="1"/>
</dbReference>